<dbReference type="HOGENOM" id="CLU_2659168_0_0_1"/>
<gene>
    <name evidence="1" type="ORF">PRUPE_6G012200</name>
</gene>
<dbReference type="Gramene" id="ONH99108">
    <property type="protein sequence ID" value="ONH99108"/>
    <property type="gene ID" value="PRUPE_6G012200"/>
</dbReference>
<organism evidence="1 2">
    <name type="scientific">Prunus persica</name>
    <name type="common">Peach</name>
    <name type="synonym">Amygdalus persica</name>
    <dbReference type="NCBI Taxonomy" id="3760"/>
    <lineage>
        <taxon>Eukaryota</taxon>
        <taxon>Viridiplantae</taxon>
        <taxon>Streptophyta</taxon>
        <taxon>Embryophyta</taxon>
        <taxon>Tracheophyta</taxon>
        <taxon>Spermatophyta</taxon>
        <taxon>Magnoliopsida</taxon>
        <taxon>eudicotyledons</taxon>
        <taxon>Gunneridae</taxon>
        <taxon>Pentapetalae</taxon>
        <taxon>rosids</taxon>
        <taxon>fabids</taxon>
        <taxon>Rosales</taxon>
        <taxon>Rosaceae</taxon>
        <taxon>Amygdaloideae</taxon>
        <taxon>Amygdaleae</taxon>
        <taxon>Prunus</taxon>
    </lineage>
</organism>
<name>M5WAI9_PRUPE</name>
<sequence>MIYQSVYSEHTKIYPKLKKHLSQRRTMHSRNTCIQTDRTYCVFLFHFFGRVCLLLFKRQQVMSLILHVLVSFGVVN</sequence>
<proteinExistence type="predicted"/>
<accession>M5WAI9</accession>
<dbReference type="Proteomes" id="UP000006882">
    <property type="component" value="Chromosome G6"/>
</dbReference>
<evidence type="ECO:0000313" key="2">
    <source>
        <dbReference type="Proteomes" id="UP000006882"/>
    </source>
</evidence>
<evidence type="ECO:0000313" key="1">
    <source>
        <dbReference type="EMBL" id="ONH99108.1"/>
    </source>
</evidence>
<dbReference type="EMBL" id="CM007656">
    <property type="protein sequence ID" value="ONH99108.1"/>
    <property type="molecule type" value="Genomic_DNA"/>
</dbReference>
<dbReference type="AlphaFoldDB" id="M5WAI9"/>
<reference evidence="1 2" key="1">
    <citation type="journal article" date="2013" name="Nat. Genet.">
        <title>The high-quality draft genome of peach (Prunus persica) identifies unique patterns of genetic diversity, domestication and genome evolution.</title>
        <authorList>
            <consortium name="International Peach Genome Initiative"/>
            <person name="Verde I."/>
            <person name="Abbott A.G."/>
            <person name="Scalabrin S."/>
            <person name="Jung S."/>
            <person name="Shu S."/>
            <person name="Marroni F."/>
            <person name="Zhebentyayeva T."/>
            <person name="Dettori M.T."/>
            <person name="Grimwood J."/>
            <person name="Cattonaro F."/>
            <person name="Zuccolo A."/>
            <person name="Rossini L."/>
            <person name="Jenkins J."/>
            <person name="Vendramin E."/>
            <person name="Meisel L.A."/>
            <person name="Decroocq V."/>
            <person name="Sosinski B."/>
            <person name="Prochnik S."/>
            <person name="Mitros T."/>
            <person name="Policriti A."/>
            <person name="Cipriani G."/>
            <person name="Dondini L."/>
            <person name="Ficklin S."/>
            <person name="Goodstein D.M."/>
            <person name="Xuan P."/>
            <person name="Del Fabbro C."/>
            <person name="Aramini V."/>
            <person name="Copetti D."/>
            <person name="Gonzalez S."/>
            <person name="Horner D.S."/>
            <person name="Falchi R."/>
            <person name="Lucas S."/>
            <person name="Mica E."/>
            <person name="Maldonado J."/>
            <person name="Lazzari B."/>
            <person name="Bielenberg D."/>
            <person name="Pirona R."/>
            <person name="Miculan M."/>
            <person name="Barakat A."/>
            <person name="Testolin R."/>
            <person name="Stella A."/>
            <person name="Tartarini S."/>
            <person name="Tonutti P."/>
            <person name="Arus P."/>
            <person name="Orellana A."/>
            <person name="Wells C."/>
            <person name="Main D."/>
            <person name="Vizzotto G."/>
            <person name="Silva H."/>
            <person name="Salamini F."/>
            <person name="Schmutz J."/>
            <person name="Morgante M."/>
            <person name="Rokhsar D.S."/>
        </authorList>
    </citation>
    <scope>NUCLEOTIDE SEQUENCE [LARGE SCALE GENOMIC DNA]</scope>
    <source>
        <strain evidence="2">cv. Nemared</strain>
    </source>
</reference>
<keyword evidence="2" id="KW-1185">Reference proteome</keyword>
<protein>
    <submittedName>
        <fullName evidence="1">Uncharacterized protein</fullName>
    </submittedName>
</protein>